<proteinExistence type="inferred from homology"/>
<accession>A0A5C8HJR3</accession>
<feature type="domain" description="ABC transmembrane type-2" evidence="7">
    <location>
        <begin position="34"/>
        <end position="261"/>
    </location>
</feature>
<feature type="transmembrane region" description="Helical" evidence="6">
    <location>
        <begin position="152"/>
        <end position="177"/>
    </location>
</feature>
<keyword evidence="2 6" id="KW-0812">Transmembrane</keyword>
<name>A0A5C8HJR3_9MICO</name>
<keyword evidence="4 6" id="KW-0472">Membrane</keyword>
<dbReference type="AlphaFoldDB" id="A0A5C8HJR3"/>
<reference evidence="8 9" key="1">
    <citation type="submission" date="2019-08" db="EMBL/GenBank/DDBJ databases">
        <authorList>
            <person name="Dong K."/>
        </authorList>
    </citation>
    <scope>NUCLEOTIDE SEQUENCE [LARGE SCALE GENOMIC DNA]</scope>
    <source>
        <strain evidence="8 9">M4-8</strain>
    </source>
</reference>
<dbReference type="InterPro" id="IPR013525">
    <property type="entry name" value="ABC2_TM"/>
</dbReference>
<evidence type="ECO:0000256" key="3">
    <source>
        <dbReference type="ARBA" id="ARBA00022989"/>
    </source>
</evidence>
<dbReference type="PANTHER" id="PTHR43229:SF3">
    <property type="entry name" value="ABC-TYPE MULTIDRUG TRANSPORT SYSTEM, PERMEASE COMPONENT"/>
    <property type="match status" value="1"/>
</dbReference>
<feature type="transmembrane region" description="Helical" evidence="6">
    <location>
        <begin position="238"/>
        <end position="258"/>
    </location>
</feature>
<feature type="transmembrane region" description="Helical" evidence="6">
    <location>
        <begin position="33"/>
        <end position="52"/>
    </location>
</feature>
<dbReference type="GO" id="GO:0140359">
    <property type="term" value="F:ABC-type transporter activity"/>
    <property type="evidence" value="ECO:0007669"/>
    <property type="project" value="InterPro"/>
</dbReference>
<dbReference type="GO" id="GO:0043190">
    <property type="term" value="C:ATP-binding cassette (ABC) transporter complex"/>
    <property type="evidence" value="ECO:0007669"/>
    <property type="project" value="InterPro"/>
</dbReference>
<organism evidence="8 9">
    <name type="scientific">Microbacterium mitrae</name>
    <dbReference type="NCBI Taxonomy" id="664640"/>
    <lineage>
        <taxon>Bacteria</taxon>
        <taxon>Bacillati</taxon>
        <taxon>Actinomycetota</taxon>
        <taxon>Actinomycetes</taxon>
        <taxon>Micrococcales</taxon>
        <taxon>Microbacteriaceae</taxon>
        <taxon>Microbacterium</taxon>
    </lineage>
</organism>
<feature type="transmembrane region" description="Helical" evidence="6">
    <location>
        <begin position="189"/>
        <end position="210"/>
    </location>
</feature>
<comment type="caution">
    <text evidence="8">The sequence shown here is derived from an EMBL/GenBank/DDBJ whole genome shotgun (WGS) entry which is preliminary data.</text>
</comment>
<evidence type="ECO:0000256" key="6">
    <source>
        <dbReference type="RuleBase" id="RU361157"/>
    </source>
</evidence>
<comment type="similarity">
    <text evidence="6">Belongs to the ABC-2 integral membrane protein family.</text>
</comment>
<keyword evidence="6" id="KW-1003">Cell membrane</keyword>
<dbReference type="OrthoDB" id="63188at2"/>
<keyword evidence="3 6" id="KW-1133">Transmembrane helix</keyword>
<dbReference type="EMBL" id="VRSW01000006">
    <property type="protein sequence ID" value="TXK02728.1"/>
    <property type="molecule type" value="Genomic_DNA"/>
</dbReference>
<dbReference type="InterPro" id="IPR000412">
    <property type="entry name" value="ABC_2_transport"/>
</dbReference>
<evidence type="ECO:0000256" key="2">
    <source>
        <dbReference type="ARBA" id="ARBA00022692"/>
    </source>
</evidence>
<sequence length="265" mass="28282">MDRIDVSNRRVPPFGGFTWTFFGLELKRLFRNYSVIIFTVVFPVAMLLLVAVPLKNTSLTEVPVAAGGTSAALPIMISMAVYAALVGSTMTGVTVAYERGMGWSRQLRLTPLNPLVYILIKVGTGMVLSAIAVVITLIAGAILGITAPLPNLIAAGTLAWLTSLSMTSLGLAVGYAFPSQNAMRYMGPLLPVLAFMAGLFVPLSALPAMVQVTAQFTPLWGIANLAQSAIIGASPSVWAVPNLLFWFAAFTALAVLFFRRDTKRV</sequence>
<keyword evidence="6" id="KW-0813">Transport</keyword>
<evidence type="ECO:0000313" key="9">
    <source>
        <dbReference type="Proteomes" id="UP000321196"/>
    </source>
</evidence>
<dbReference type="RefSeq" id="WP_147826662.1">
    <property type="nucleotide sequence ID" value="NZ_BAAARG010000005.1"/>
</dbReference>
<evidence type="ECO:0000259" key="7">
    <source>
        <dbReference type="PROSITE" id="PS51012"/>
    </source>
</evidence>
<keyword evidence="9" id="KW-1185">Reference proteome</keyword>
<dbReference type="PIRSF" id="PIRSF006648">
    <property type="entry name" value="DrrB"/>
    <property type="match status" value="1"/>
</dbReference>
<evidence type="ECO:0000256" key="5">
    <source>
        <dbReference type="ARBA" id="ARBA00023251"/>
    </source>
</evidence>
<dbReference type="GO" id="GO:0046677">
    <property type="term" value="P:response to antibiotic"/>
    <property type="evidence" value="ECO:0007669"/>
    <property type="project" value="UniProtKB-KW"/>
</dbReference>
<dbReference type="InterPro" id="IPR047817">
    <property type="entry name" value="ABC2_TM_bact-type"/>
</dbReference>
<protein>
    <recommendedName>
        <fullName evidence="6">Transport permease protein</fullName>
    </recommendedName>
</protein>
<dbReference type="InterPro" id="IPR051784">
    <property type="entry name" value="Nod_factor_ABC_transporter"/>
</dbReference>
<feature type="transmembrane region" description="Helical" evidence="6">
    <location>
        <begin position="72"/>
        <end position="97"/>
    </location>
</feature>
<evidence type="ECO:0000256" key="4">
    <source>
        <dbReference type="ARBA" id="ARBA00023136"/>
    </source>
</evidence>
<evidence type="ECO:0000256" key="1">
    <source>
        <dbReference type="ARBA" id="ARBA00004141"/>
    </source>
</evidence>
<gene>
    <name evidence="8" type="ORF">FVP60_12680</name>
</gene>
<comment type="subcellular location">
    <subcellularLocation>
        <location evidence="6">Cell membrane</location>
        <topology evidence="6">Multi-pass membrane protein</topology>
    </subcellularLocation>
    <subcellularLocation>
        <location evidence="1">Membrane</location>
        <topology evidence="1">Multi-pass membrane protein</topology>
    </subcellularLocation>
</comment>
<keyword evidence="5" id="KW-0046">Antibiotic resistance</keyword>
<dbReference type="PANTHER" id="PTHR43229">
    <property type="entry name" value="NODULATION PROTEIN J"/>
    <property type="match status" value="1"/>
</dbReference>
<evidence type="ECO:0000313" key="8">
    <source>
        <dbReference type="EMBL" id="TXK02728.1"/>
    </source>
</evidence>
<dbReference type="PROSITE" id="PS51012">
    <property type="entry name" value="ABC_TM2"/>
    <property type="match status" value="1"/>
</dbReference>
<dbReference type="Pfam" id="PF01061">
    <property type="entry name" value="ABC2_membrane"/>
    <property type="match status" value="1"/>
</dbReference>
<dbReference type="Proteomes" id="UP000321196">
    <property type="component" value="Unassembled WGS sequence"/>
</dbReference>
<feature type="transmembrane region" description="Helical" evidence="6">
    <location>
        <begin position="118"/>
        <end position="146"/>
    </location>
</feature>